<protein>
    <recommendedName>
        <fullName evidence="2">aminodeoxychorismate synthase</fullName>
        <ecNumber evidence="2">2.6.1.85</ecNumber>
    </recommendedName>
</protein>
<dbReference type="SUPFAM" id="SSF52317">
    <property type="entry name" value="Class I glutamine amidotransferase-like"/>
    <property type="match status" value="1"/>
</dbReference>
<dbReference type="OrthoDB" id="9803598at2"/>
<evidence type="ECO:0000259" key="7">
    <source>
        <dbReference type="Pfam" id="PF00425"/>
    </source>
</evidence>
<dbReference type="InterPro" id="IPR006221">
    <property type="entry name" value="TrpG/PapA_dom"/>
</dbReference>
<dbReference type="GO" id="GO:0009396">
    <property type="term" value="P:folic acid-containing compound biosynthetic process"/>
    <property type="evidence" value="ECO:0007669"/>
    <property type="project" value="InterPro"/>
</dbReference>
<evidence type="ECO:0000256" key="2">
    <source>
        <dbReference type="ARBA" id="ARBA00013139"/>
    </source>
</evidence>
<dbReference type="InterPro" id="IPR005801">
    <property type="entry name" value="ADC_synthase"/>
</dbReference>
<evidence type="ECO:0000259" key="8">
    <source>
        <dbReference type="Pfam" id="PF04715"/>
    </source>
</evidence>
<dbReference type="NCBIfam" id="TIGR00553">
    <property type="entry name" value="pabB"/>
    <property type="match status" value="1"/>
</dbReference>
<dbReference type="InterPro" id="IPR015890">
    <property type="entry name" value="Chorismate_C"/>
</dbReference>
<dbReference type="PRINTS" id="PR00099">
    <property type="entry name" value="CPSGATASE"/>
</dbReference>
<dbReference type="Pfam" id="PF04715">
    <property type="entry name" value="Anth_synt_I_N"/>
    <property type="match status" value="1"/>
</dbReference>
<dbReference type="NCBIfam" id="TIGR00566">
    <property type="entry name" value="trpG_papA"/>
    <property type="match status" value="1"/>
</dbReference>
<sequence length="685" mass="77122">MRTLLIDNYDSYTYNIYQLVAEVSGTEPVVVKNDACSFEELAVHTFDQIIISPGPGRPERAVDMGLSKEVIEKARVPVLGICLGHQGIAYHFGANIVHAPEVMHGRLSPIYHNDDPLFRGIPQGAEVVRYHSLVVEQETIPKDLEVIAWTKAHTVMGLRHKTLPLWAVQYHPESICTDSGKRLLTNFCDLTRSFHRNKVAAKCQPPKVDRSPSLIQPSSAFQVTVKEMPFHRSEAVFQTLFSKSKHAFWLDSSKTGDAARYSFMGDDAGPNSHVVTYDTSTGILKFVFKDREETRQESIFSYLKRQLHMLKSHDEWPFPFHCGYVGYFGYELKRECNNVTNIYQADTPDAAFLFADRMLVFDHVDEKMYAVCFSGKEDRTLREAWFSEIENHLQNLKDPRTQTKKGKPLSTTCNKSYQQYCANIEKVQAYLKDGETYELNYTTRLRTNLDVASLDLYQHLRRVNPAPYAAYMSFNRLSVLCSSPEKFITIDRRGHVCTKPIKGTMRRGSSPEEDEQLKKALETSEKDRAENLMIVDLLRNDLGKLCQVGQVRVPQLMEVESYQTVHQLVSTVTGILRDGVTAIDCIQATFPGGSMTGAPKVRTMSLIDSLEGESRGIYSGAIGYFSLDGTADFNIVIRTIVLEEGRATIGVGGAVTVQSTAAGEYEEMWLKASALVQAMEEVSCK</sequence>
<dbReference type="InterPro" id="IPR006805">
    <property type="entry name" value="Anth_synth_I_N"/>
</dbReference>
<evidence type="ECO:0000256" key="4">
    <source>
        <dbReference type="ARBA" id="ARBA00022962"/>
    </source>
</evidence>
<dbReference type="GO" id="GO:0005737">
    <property type="term" value="C:cytoplasm"/>
    <property type="evidence" value="ECO:0007669"/>
    <property type="project" value="TreeGrafter"/>
</dbReference>
<organism evidence="9 10">
    <name type="scientific">Shouchella lonarensis</name>
    <dbReference type="NCBI Taxonomy" id="1464122"/>
    <lineage>
        <taxon>Bacteria</taxon>
        <taxon>Bacillati</taxon>
        <taxon>Bacillota</taxon>
        <taxon>Bacilli</taxon>
        <taxon>Bacillales</taxon>
        <taxon>Bacillaceae</taxon>
        <taxon>Shouchella</taxon>
    </lineage>
</organism>
<dbReference type="Gene3D" id="3.40.50.880">
    <property type="match status" value="1"/>
</dbReference>
<dbReference type="Pfam" id="PF00425">
    <property type="entry name" value="Chorismate_bind"/>
    <property type="match status" value="1"/>
</dbReference>
<dbReference type="PRINTS" id="PR00096">
    <property type="entry name" value="GATASE"/>
</dbReference>
<dbReference type="InterPro" id="IPR019999">
    <property type="entry name" value="Anth_synth_I-like"/>
</dbReference>
<dbReference type="Proteomes" id="UP000242662">
    <property type="component" value="Unassembled WGS sequence"/>
</dbReference>
<feature type="domain" description="Glutamine amidotransferase" evidence="6">
    <location>
        <begin position="4"/>
        <end position="188"/>
    </location>
</feature>
<dbReference type="GO" id="GO:0008153">
    <property type="term" value="P:4-aminobenzoate biosynthetic process"/>
    <property type="evidence" value="ECO:0007669"/>
    <property type="project" value="TreeGrafter"/>
</dbReference>
<dbReference type="Pfam" id="PF00117">
    <property type="entry name" value="GATase"/>
    <property type="match status" value="1"/>
</dbReference>
<evidence type="ECO:0000313" key="10">
    <source>
        <dbReference type="Proteomes" id="UP000242662"/>
    </source>
</evidence>
<proteinExistence type="inferred from homology"/>
<dbReference type="CDD" id="cd01743">
    <property type="entry name" value="GATase1_Anthranilate_Synthase"/>
    <property type="match status" value="1"/>
</dbReference>
<dbReference type="EMBL" id="FMYM01000005">
    <property type="protein sequence ID" value="SDC08023.1"/>
    <property type="molecule type" value="Genomic_DNA"/>
</dbReference>
<dbReference type="InterPro" id="IPR017926">
    <property type="entry name" value="GATASE"/>
</dbReference>
<dbReference type="InterPro" id="IPR010117">
    <property type="entry name" value="PabB_fungal"/>
</dbReference>
<comment type="similarity">
    <text evidence="1">In the C-terminal section; belongs to the anthranilate synthase component I family.</text>
</comment>
<dbReference type="PANTHER" id="PTHR11236:SF18">
    <property type="entry name" value="AMINODEOXYCHORISMATE SYNTHASE"/>
    <property type="match status" value="1"/>
</dbReference>
<evidence type="ECO:0000256" key="5">
    <source>
        <dbReference type="SAM" id="MobiDB-lite"/>
    </source>
</evidence>
<evidence type="ECO:0000313" key="9">
    <source>
        <dbReference type="EMBL" id="SDC08023.1"/>
    </source>
</evidence>
<keyword evidence="4" id="KW-0315">Glutamine amidotransferase</keyword>
<dbReference type="PRINTS" id="PR00097">
    <property type="entry name" value="ANTSNTHASEII"/>
</dbReference>
<dbReference type="RefSeq" id="WP_090775480.1">
    <property type="nucleotide sequence ID" value="NZ_FMYM01000005.1"/>
</dbReference>
<dbReference type="Gene3D" id="3.60.120.10">
    <property type="entry name" value="Anthranilate synthase"/>
    <property type="match status" value="1"/>
</dbReference>
<dbReference type="PANTHER" id="PTHR11236">
    <property type="entry name" value="AMINOBENZOATE/ANTHRANILATE SYNTHASE"/>
    <property type="match status" value="1"/>
</dbReference>
<dbReference type="FunFam" id="3.40.50.880:FF:000003">
    <property type="entry name" value="Anthranilate synthase component II"/>
    <property type="match status" value="1"/>
</dbReference>
<keyword evidence="10" id="KW-1185">Reference proteome</keyword>
<dbReference type="EC" id="2.6.1.85" evidence="2"/>
<dbReference type="NCBIfam" id="TIGR01823">
    <property type="entry name" value="PabB-fungal"/>
    <property type="match status" value="1"/>
</dbReference>
<dbReference type="SUPFAM" id="SSF56322">
    <property type="entry name" value="ADC synthase"/>
    <property type="match status" value="1"/>
</dbReference>
<reference evidence="10" key="1">
    <citation type="submission" date="2016-09" db="EMBL/GenBank/DDBJ databases">
        <authorList>
            <person name="Varghese N."/>
            <person name="Submissions S."/>
        </authorList>
    </citation>
    <scope>NUCLEOTIDE SEQUENCE [LARGE SCALE GENOMIC DNA]</scope>
    <source>
        <strain evidence="10">25nlg</strain>
    </source>
</reference>
<accession>A0A1G6INJ8</accession>
<evidence type="ECO:0000259" key="6">
    <source>
        <dbReference type="Pfam" id="PF00117"/>
    </source>
</evidence>
<evidence type="ECO:0000256" key="3">
    <source>
        <dbReference type="ARBA" id="ARBA00022679"/>
    </source>
</evidence>
<evidence type="ECO:0000256" key="1">
    <source>
        <dbReference type="ARBA" id="ARBA00005970"/>
    </source>
</evidence>
<dbReference type="GO" id="GO:0000162">
    <property type="term" value="P:L-tryptophan biosynthetic process"/>
    <property type="evidence" value="ECO:0007669"/>
    <property type="project" value="TreeGrafter"/>
</dbReference>
<dbReference type="InterPro" id="IPR029062">
    <property type="entry name" value="Class_I_gatase-like"/>
</dbReference>
<dbReference type="InterPro" id="IPR005802">
    <property type="entry name" value="ADC_synth_comp_1"/>
</dbReference>
<dbReference type="PROSITE" id="PS51273">
    <property type="entry name" value="GATASE_TYPE_1"/>
    <property type="match status" value="1"/>
</dbReference>
<feature type="domain" description="Anthranilate synthase component I N-terminal" evidence="8">
    <location>
        <begin position="235"/>
        <end position="369"/>
    </location>
</feature>
<dbReference type="GO" id="GO:0046820">
    <property type="term" value="F:4-amino-4-deoxychorismate synthase activity"/>
    <property type="evidence" value="ECO:0007669"/>
    <property type="project" value="UniProtKB-EC"/>
</dbReference>
<gene>
    <name evidence="9" type="ORF">SAMN05421737_105121</name>
</gene>
<keyword evidence="3" id="KW-0808">Transferase</keyword>
<dbReference type="AlphaFoldDB" id="A0A1G6INJ8"/>
<feature type="domain" description="Chorismate-utilising enzyme C-terminal" evidence="7">
    <location>
        <begin position="417"/>
        <end position="671"/>
    </location>
</feature>
<feature type="region of interest" description="Disordered" evidence="5">
    <location>
        <begin position="500"/>
        <end position="522"/>
    </location>
</feature>
<dbReference type="STRING" id="1464122.SAMN05421737_105121"/>
<name>A0A1G6INJ8_9BACI</name>